<keyword evidence="17" id="KW-1185">Reference proteome</keyword>
<evidence type="ECO:0000259" key="15">
    <source>
        <dbReference type="PROSITE" id="PS50011"/>
    </source>
</evidence>
<dbReference type="InterPro" id="IPR017441">
    <property type="entry name" value="Protein_kinase_ATP_BS"/>
</dbReference>
<evidence type="ECO:0000256" key="13">
    <source>
        <dbReference type="RuleBase" id="RU000304"/>
    </source>
</evidence>
<dbReference type="Gene3D" id="1.10.510.10">
    <property type="entry name" value="Transferase(Phosphotransferase) domain 1"/>
    <property type="match status" value="1"/>
</dbReference>
<keyword evidence="5" id="KW-0808">Transferase</keyword>
<keyword evidence="3 13" id="KW-0723">Serine/threonine-protein kinase</keyword>
<dbReference type="VEuPathDB" id="FungiDB:DIURU_003369"/>
<dbReference type="FunFam" id="1.10.510.10:FF:000449">
    <property type="entry name" value="Calcium/calmodulin-dependent protein kinase"/>
    <property type="match status" value="1"/>
</dbReference>
<keyword evidence="4" id="KW-0597">Phosphoprotein</keyword>
<evidence type="ECO:0000256" key="6">
    <source>
        <dbReference type="ARBA" id="ARBA00022741"/>
    </source>
</evidence>
<evidence type="ECO:0000256" key="9">
    <source>
        <dbReference type="ARBA" id="ARBA00022860"/>
    </source>
</evidence>
<dbReference type="Pfam" id="PF00069">
    <property type="entry name" value="Pkinase"/>
    <property type="match status" value="1"/>
</dbReference>
<evidence type="ECO:0000256" key="11">
    <source>
        <dbReference type="ARBA" id="ARBA00047430"/>
    </source>
</evidence>
<reference evidence="16 17" key="1">
    <citation type="submission" date="2019-07" db="EMBL/GenBank/DDBJ databases">
        <title>Genome assembly of two rare yeast pathogens: Diutina rugosa and Trichomonascus ciferrii.</title>
        <authorList>
            <person name="Mixao V."/>
            <person name="Saus E."/>
            <person name="Hansen A."/>
            <person name="Lass-Flor C."/>
            <person name="Gabaldon T."/>
        </authorList>
    </citation>
    <scope>NUCLEOTIDE SEQUENCE [LARGE SCALE GENOMIC DNA]</scope>
    <source>
        <strain evidence="16 17">CBS 613</strain>
    </source>
</reference>
<evidence type="ECO:0000256" key="2">
    <source>
        <dbReference type="ARBA" id="ARBA00012434"/>
    </source>
</evidence>
<dbReference type="GO" id="GO:0005516">
    <property type="term" value="F:calmodulin binding"/>
    <property type="evidence" value="ECO:0007669"/>
    <property type="project" value="UniProtKB-KW"/>
</dbReference>
<dbReference type="GO" id="GO:0005524">
    <property type="term" value="F:ATP binding"/>
    <property type="evidence" value="ECO:0007669"/>
    <property type="project" value="UniProtKB-UniRule"/>
</dbReference>
<dbReference type="InterPro" id="IPR008271">
    <property type="entry name" value="Ser/Thr_kinase_AS"/>
</dbReference>
<gene>
    <name evidence="16" type="ORF">DIURU_003369</name>
</gene>
<dbReference type="OMA" id="HDWFESR"/>
<dbReference type="CDD" id="cd05117">
    <property type="entry name" value="STKc_CAMK"/>
    <property type="match status" value="1"/>
</dbReference>
<dbReference type="FunFam" id="3.30.200.20:FF:000278">
    <property type="entry name" value="Calcium/calmodulin-dependent protein kinase II"/>
    <property type="match status" value="1"/>
</dbReference>
<evidence type="ECO:0000256" key="14">
    <source>
        <dbReference type="SAM" id="MobiDB-lite"/>
    </source>
</evidence>
<comment type="similarity">
    <text evidence="1">Belongs to the protein kinase superfamily. CAMK Ser/Thr protein kinase family. CaMK subfamily.</text>
</comment>
<dbReference type="GO" id="GO:0004683">
    <property type="term" value="F:calcium/calmodulin-dependent protein kinase activity"/>
    <property type="evidence" value="ECO:0007669"/>
    <property type="project" value="UniProtKB-EC"/>
</dbReference>
<dbReference type="GeneID" id="54782020"/>
<dbReference type="PROSITE" id="PS00108">
    <property type="entry name" value="PROTEIN_KINASE_ST"/>
    <property type="match status" value="1"/>
</dbReference>
<dbReference type="GO" id="GO:0030447">
    <property type="term" value="P:filamentous growth"/>
    <property type="evidence" value="ECO:0007669"/>
    <property type="project" value="UniProtKB-ARBA"/>
</dbReference>
<evidence type="ECO:0000313" key="17">
    <source>
        <dbReference type="Proteomes" id="UP000449547"/>
    </source>
</evidence>
<evidence type="ECO:0000256" key="10">
    <source>
        <dbReference type="ARBA" id="ARBA00047307"/>
    </source>
</evidence>
<dbReference type="EC" id="2.7.11.17" evidence="2"/>
<keyword evidence="8 12" id="KW-0067">ATP-binding</keyword>
<evidence type="ECO:0000256" key="1">
    <source>
        <dbReference type="ARBA" id="ARBA00005354"/>
    </source>
</evidence>
<dbReference type="AlphaFoldDB" id="A0A642UL19"/>
<evidence type="ECO:0000256" key="8">
    <source>
        <dbReference type="ARBA" id="ARBA00022840"/>
    </source>
</evidence>
<accession>A0A642UL19</accession>
<evidence type="ECO:0000256" key="4">
    <source>
        <dbReference type="ARBA" id="ARBA00022553"/>
    </source>
</evidence>
<dbReference type="PROSITE" id="PS00107">
    <property type="entry name" value="PROTEIN_KINASE_ATP"/>
    <property type="match status" value="1"/>
</dbReference>
<evidence type="ECO:0000313" key="16">
    <source>
        <dbReference type="EMBL" id="KAA8900999.1"/>
    </source>
</evidence>
<comment type="caution">
    <text evidence="16">The sequence shown here is derived from an EMBL/GenBank/DDBJ whole genome shotgun (WGS) entry which is preliminary data.</text>
</comment>
<dbReference type="RefSeq" id="XP_034011622.1">
    <property type="nucleotide sequence ID" value="XM_034156123.1"/>
</dbReference>
<dbReference type="PROSITE" id="PS50011">
    <property type="entry name" value="PROTEIN_KINASE_DOM"/>
    <property type="match status" value="1"/>
</dbReference>
<dbReference type="OrthoDB" id="40902at2759"/>
<name>A0A642UL19_DIURU</name>
<evidence type="ECO:0000256" key="7">
    <source>
        <dbReference type="ARBA" id="ARBA00022777"/>
    </source>
</evidence>
<evidence type="ECO:0000256" key="5">
    <source>
        <dbReference type="ARBA" id="ARBA00022679"/>
    </source>
</evidence>
<feature type="region of interest" description="Disordered" evidence="14">
    <location>
        <begin position="420"/>
        <end position="451"/>
    </location>
</feature>
<comment type="catalytic activity">
    <reaction evidence="11">
        <text>L-seryl-[protein] + ATP = O-phospho-L-seryl-[protein] + ADP + H(+)</text>
        <dbReference type="Rhea" id="RHEA:17989"/>
        <dbReference type="Rhea" id="RHEA-COMP:9863"/>
        <dbReference type="Rhea" id="RHEA-COMP:11604"/>
        <dbReference type="ChEBI" id="CHEBI:15378"/>
        <dbReference type="ChEBI" id="CHEBI:29999"/>
        <dbReference type="ChEBI" id="CHEBI:30616"/>
        <dbReference type="ChEBI" id="CHEBI:83421"/>
        <dbReference type="ChEBI" id="CHEBI:456216"/>
        <dbReference type="EC" id="2.7.11.17"/>
    </reaction>
</comment>
<dbReference type="PANTHER" id="PTHR24347">
    <property type="entry name" value="SERINE/THREONINE-PROTEIN KINASE"/>
    <property type="match status" value="1"/>
</dbReference>
<organism evidence="16 17">
    <name type="scientific">Diutina rugosa</name>
    <name type="common">Yeast</name>
    <name type="synonym">Candida rugosa</name>
    <dbReference type="NCBI Taxonomy" id="5481"/>
    <lineage>
        <taxon>Eukaryota</taxon>
        <taxon>Fungi</taxon>
        <taxon>Dikarya</taxon>
        <taxon>Ascomycota</taxon>
        <taxon>Saccharomycotina</taxon>
        <taxon>Pichiomycetes</taxon>
        <taxon>Debaryomycetaceae</taxon>
        <taxon>Diutina</taxon>
    </lineage>
</organism>
<keyword evidence="9" id="KW-0112">Calmodulin-binding</keyword>
<evidence type="ECO:0000256" key="3">
    <source>
        <dbReference type="ARBA" id="ARBA00022527"/>
    </source>
</evidence>
<protein>
    <recommendedName>
        <fullName evidence="2">calcium/calmodulin-dependent protein kinase</fullName>
        <ecNumber evidence="2">2.7.11.17</ecNumber>
    </recommendedName>
</protein>
<feature type="domain" description="Protein kinase" evidence="15">
    <location>
        <begin position="27"/>
        <end position="285"/>
    </location>
</feature>
<evidence type="ECO:0000256" key="12">
    <source>
        <dbReference type="PROSITE-ProRule" id="PRU10141"/>
    </source>
</evidence>
<proteinExistence type="inferred from homology"/>
<dbReference type="InterPro" id="IPR011009">
    <property type="entry name" value="Kinase-like_dom_sf"/>
</dbReference>
<sequence length="451" mass="50624">MSERKSLSKFFNKLSGQPESYAKKQQYTFGRTLGAGSFGIVRYARDNETNEEVAVKIILKKALKGNESMVLDEMKLLEQLHHPNIVGFRNWFESKDKYYLVTQLATGGELFDRIVARGRFTEKDASLVIVQVLEALKYLHHRDIVHRDIKPENILYLTPDEDANVVLADFGIAKQLKDPKDMLFTSAGSFGYAAPEVIMGTGHGKPCDVWSLGVICYSLLCGYSPFRSENVNDFINEVKHNNAVIFHADYWRDVSKDARRFIIKALQFDPTKRPTVDELLQDPWLVSVASKHTETDLLPNLKEGFDAKAKFRHAIEIVKLNNRIKKLKELQGDDGDDDPSEIDHFDAHGSIVQHNDDASFQQSLQNQHAPSWDSFSDAVSSLSLKDIDSQASLSSLKSPYAKKKKGAAGDAFAQLVQAASSNRDRVLSYQNETQAEETKKTADATDSAKTT</sequence>
<dbReference type="Proteomes" id="UP000449547">
    <property type="component" value="Unassembled WGS sequence"/>
</dbReference>
<dbReference type="EMBL" id="SWFT01000105">
    <property type="protein sequence ID" value="KAA8900999.1"/>
    <property type="molecule type" value="Genomic_DNA"/>
</dbReference>
<dbReference type="InterPro" id="IPR000719">
    <property type="entry name" value="Prot_kinase_dom"/>
</dbReference>
<dbReference type="SUPFAM" id="SSF56112">
    <property type="entry name" value="Protein kinase-like (PK-like)"/>
    <property type="match status" value="1"/>
</dbReference>
<keyword evidence="6 12" id="KW-0547">Nucleotide-binding</keyword>
<comment type="catalytic activity">
    <reaction evidence="10">
        <text>L-threonyl-[protein] + ATP = O-phospho-L-threonyl-[protein] + ADP + H(+)</text>
        <dbReference type="Rhea" id="RHEA:46608"/>
        <dbReference type="Rhea" id="RHEA-COMP:11060"/>
        <dbReference type="Rhea" id="RHEA-COMP:11605"/>
        <dbReference type="ChEBI" id="CHEBI:15378"/>
        <dbReference type="ChEBI" id="CHEBI:30013"/>
        <dbReference type="ChEBI" id="CHEBI:30616"/>
        <dbReference type="ChEBI" id="CHEBI:61977"/>
        <dbReference type="ChEBI" id="CHEBI:456216"/>
        <dbReference type="EC" id="2.7.11.17"/>
    </reaction>
</comment>
<keyword evidence="7" id="KW-0418">Kinase</keyword>
<feature type="binding site" evidence="12">
    <location>
        <position position="60"/>
    </location>
    <ligand>
        <name>ATP</name>
        <dbReference type="ChEBI" id="CHEBI:30616"/>
    </ligand>
</feature>
<dbReference type="SMART" id="SM00220">
    <property type="entry name" value="S_TKc"/>
    <property type="match status" value="1"/>
</dbReference>